<dbReference type="EMBL" id="JBHFEH010000019">
    <property type="protein sequence ID" value="KAL2053691.1"/>
    <property type="molecule type" value="Genomic_DNA"/>
</dbReference>
<evidence type="ECO:0000313" key="11">
    <source>
        <dbReference type="EMBL" id="KAL2053691.1"/>
    </source>
</evidence>
<evidence type="ECO:0000256" key="6">
    <source>
        <dbReference type="ARBA" id="ARBA00022723"/>
    </source>
</evidence>
<proteinExistence type="inferred from homology"/>
<evidence type="ECO:0000256" key="8">
    <source>
        <dbReference type="ARBA" id="ARBA00023002"/>
    </source>
</evidence>
<dbReference type="InterPro" id="IPR044940">
    <property type="entry name" value="NOS_dom_2"/>
</dbReference>
<comment type="caution">
    <text evidence="11">The sequence shown here is derived from an EMBL/GenBank/DDBJ whole genome shotgun (WGS) entry which is preliminary data.</text>
</comment>
<evidence type="ECO:0000256" key="7">
    <source>
        <dbReference type="ARBA" id="ARBA00022860"/>
    </source>
</evidence>
<dbReference type="Gene3D" id="3.90.440.10">
    <property type="entry name" value="Nitric Oxide Synthase,Heme Domain,Chain A domain 2"/>
    <property type="match status" value="1"/>
</dbReference>
<keyword evidence="6" id="KW-0479">Metal-binding</keyword>
<comment type="similarity">
    <text evidence="2">Belongs to the NOS family.</text>
</comment>
<evidence type="ECO:0000256" key="5">
    <source>
        <dbReference type="ARBA" id="ARBA00022643"/>
    </source>
</evidence>
<dbReference type="Proteomes" id="UP001590951">
    <property type="component" value="Unassembled WGS sequence"/>
</dbReference>
<comment type="cofactor">
    <cofactor evidence="1">
        <name>FMN</name>
        <dbReference type="ChEBI" id="CHEBI:58210"/>
    </cofactor>
</comment>
<sequence>MPQGPDGRDSIQCLALAPELQRIQDDHSTLALTGCTKDFYQAGRALHTDKPRVGENRVLSIVEQEAECYLQDLYVECFFDSEDAFQSRLEEVLGEIRDEAVEAVIREDNPRGMVGGNWAQWSEELEFGIRRAWRNARKCIMRSHSDELKLCDLRAVTSSSQMVAEVLKQISEAFNAGNILPTVFVFPPRNVDCLGPMFWNHQILEFAGYEAEDGSIIGDPNSVNLTKAIIKLGWVPPESRSPWDLLSLVAIAKGDPPAFTEIPTHLHPLVNIHRPQYAAQFEKLGLKCVSFPALTRLGFDVGGVQFMDAEIRVRNLADSFRYNVLPDIVRALDLTHGKLGHGFETFEDLPEYEKLSMLSRAQAELTYAVNWSFIQAKVTMSDSLTASMKWCQYYEEFRQKNGYRLPADPYKQYLDSCGRGIRNLAFSFTP</sequence>
<dbReference type="SUPFAM" id="SSF56512">
    <property type="entry name" value="Nitric oxide (NO) synthase oxygenase domain"/>
    <property type="match status" value="1"/>
</dbReference>
<organism evidence="11 12">
    <name type="scientific">Lepraria finkii</name>
    <dbReference type="NCBI Taxonomy" id="1340010"/>
    <lineage>
        <taxon>Eukaryota</taxon>
        <taxon>Fungi</taxon>
        <taxon>Dikarya</taxon>
        <taxon>Ascomycota</taxon>
        <taxon>Pezizomycotina</taxon>
        <taxon>Lecanoromycetes</taxon>
        <taxon>OSLEUM clade</taxon>
        <taxon>Lecanoromycetidae</taxon>
        <taxon>Lecanorales</taxon>
        <taxon>Lecanorineae</taxon>
        <taxon>Stereocaulaceae</taxon>
        <taxon>Lepraria</taxon>
    </lineage>
</organism>
<keyword evidence="9" id="KW-0408">Iron</keyword>
<dbReference type="PANTHER" id="PTHR43410:SF1">
    <property type="entry name" value="NITRIC OXIDE SYNTHASE"/>
    <property type="match status" value="1"/>
</dbReference>
<keyword evidence="5" id="KW-0288">FMN</keyword>
<evidence type="ECO:0000256" key="4">
    <source>
        <dbReference type="ARBA" id="ARBA00022617"/>
    </source>
</evidence>
<dbReference type="InterPro" id="IPR050607">
    <property type="entry name" value="NOS"/>
</dbReference>
<dbReference type="Pfam" id="PF02898">
    <property type="entry name" value="NO_synthase"/>
    <property type="match status" value="1"/>
</dbReference>
<evidence type="ECO:0000313" key="12">
    <source>
        <dbReference type="Proteomes" id="UP001590951"/>
    </source>
</evidence>
<name>A0ABR4B9E9_9LECA</name>
<evidence type="ECO:0000259" key="10">
    <source>
        <dbReference type="Pfam" id="PF02898"/>
    </source>
</evidence>
<keyword evidence="4" id="KW-0349">Heme</keyword>
<keyword evidence="7" id="KW-0112">Calmodulin-binding</keyword>
<dbReference type="EC" id="1.14.13.39" evidence="3"/>
<keyword evidence="5" id="KW-0285">Flavoprotein</keyword>
<keyword evidence="12" id="KW-1185">Reference proteome</keyword>
<dbReference type="PANTHER" id="PTHR43410">
    <property type="entry name" value="NITRIC OXIDE SYNTHASE OXYGENASE"/>
    <property type="match status" value="1"/>
</dbReference>
<evidence type="ECO:0000256" key="9">
    <source>
        <dbReference type="ARBA" id="ARBA00023004"/>
    </source>
</evidence>
<evidence type="ECO:0000256" key="1">
    <source>
        <dbReference type="ARBA" id="ARBA00001917"/>
    </source>
</evidence>
<keyword evidence="8" id="KW-0560">Oxidoreductase</keyword>
<dbReference type="Gene3D" id="3.90.1230.10">
    <property type="entry name" value="Nitric Oxide Synthase, Chain A, domain 3"/>
    <property type="match status" value="1"/>
</dbReference>
<gene>
    <name evidence="11" type="ORF">ABVK25_005995</name>
</gene>
<accession>A0ABR4B9E9</accession>
<dbReference type="Gene3D" id="3.90.340.10">
    <property type="entry name" value="Nitric Oxide Synthase, Chain A, domain 1"/>
    <property type="match status" value="1"/>
</dbReference>
<evidence type="ECO:0000256" key="3">
    <source>
        <dbReference type="ARBA" id="ARBA00012989"/>
    </source>
</evidence>
<evidence type="ECO:0000256" key="2">
    <source>
        <dbReference type="ARBA" id="ARBA00006267"/>
    </source>
</evidence>
<dbReference type="InterPro" id="IPR044943">
    <property type="entry name" value="NOS_dom_1"/>
</dbReference>
<dbReference type="InterPro" id="IPR044944">
    <property type="entry name" value="NOS_dom_3"/>
</dbReference>
<dbReference type="InterPro" id="IPR004030">
    <property type="entry name" value="NOS_N"/>
</dbReference>
<reference evidence="11 12" key="1">
    <citation type="submission" date="2024-09" db="EMBL/GenBank/DDBJ databases">
        <title>Rethinking Asexuality: The Enigmatic Case of Functional Sexual Genes in Lepraria (Stereocaulaceae).</title>
        <authorList>
            <person name="Doellman M."/>
            <person name="Sun Y."/>
            <person name="Barcenas-Pena A."/>
            <person name="Lumbsch H.T."/>
            <person name="Grewe F."/>
        </authorList>
    </citation>
    <scope>NUCLEOTIDE SEQUENCE [LARGE SCALE GENOMIC DNA]</scope>
    <source>
        <strain evidence="11 12">Grewe 0041</strain>
    </source>
</reference>
<protein>
    <recommendedName>
        <fullName evidence="3">nitric-oxide synthase (NADPH)</fullName>
        <ecNumber evidence="3">1.14.13.39</ecNumber>
    </recommendedName>
</protein>
<feature type="domain" description="Nitric oxide synthase (NOS)" evidence="10">
    <location>
        <begin position="64"/>
        <end position="400"/>
    </location>
</feature>
<dbReference type="InterPro" id="IPR036119">
    <property type="entry name" value="NOS_N_sf"/>
</dbReference>